<protein>
    <submittedName>
        <fullName evidence="6">Creatininase family protein</fullName>
    </submittedName>
</protein>
<comment type="similarity">
    <text evidence="5">Belongs to the creatininase superfamily.</text>
</comment>
<dbReference type="Gene3D" id="3.40.50.10310">
    <property type="entry name" value="Creatininase"/>
    <property type="match status" value="1"/>
</dbReference>
<evidence type="ECO:0000256" key="4">
    <source>
        <dbReference type="ARBA" id="ARBA00022833"/>
    </source>
</evidence>
<evidence type="ECO:0000256" key="5">
    <source>
        <dbReference type="ARBA" id="ARBA00024029"/>
    </source>
</evidence>
<proteinExistence type="inferred from homology"/>
<dbReference type="SUPFAM" id="SSF102215">
    <property type="entry name" value="Creatininase"/>
    <property type="match status" value="1"/>
</dbReference>
<keyword evidence="7" id="KW-1185">Reference proteome</keyword>
<dbReference type="PANTHER" id="PTHR35005">
    <property type="entry name" value="3-DEHYDRO-SCYLLO-INOSOSE HYDROLASE"/>
    <property type="match status" value="1"/>
</dbReference>
<gene>
    <name evidence="6" type="ORF">H7F16_13705</name>
</gene>
<dbReference type="GO" id="GO:0009231">
    <property type="term" value="P:riboflavin biosynthetic process"/>
    <property type="evidence" value="ECO:0007669"/>
    <property type="project" value="TreeGrafter"/>
</dbReference>
<evidence type="ECO:0000256" key="1">
    <source>
        <dbReference type="ARBA" id="ARBA00001947"/>
    </source>
</evidence>
<dbReference type="GO" id="GO:0046872">
    <property type="term" value="F:metal ion binding"/>
    <property type="evidence" value="ECO:0007669"/>
    <property type="project" value="UniProtKB-KW"/>
</dbReference>
<organism evidence="6 7">
    <name type="scientific">Paragemmobacter straminiformis</name>
    <dbReference type="NCBI Taxonomy" id="2045119"/>
    <lineage>
        <taxon>Bacteria</taxon>
        <taxon>Pseudomonadati</taxon>
        <taxon>Pseudomonadota</taxon>
        <taxon>Alphaproteobacteria</taxon>
        <taxon>Rhodobacterales</taxon>
        <taxon>Paracoccaceae</taxon>
        <taxon>Paragemmobacter</taxon>
    </lineage>
</organism>
<evidence type="ECO:0000313" key="6">
    <source>
        <dbReference type="EMBL" id="MBC2836570.1"/>
    </source>
</evidence>
<dbReference type="Pfam" id="PF02633">
    <property type="entry name" value="Creatininase"/>
    <property type="match status" value="1"/>
</dbReference>
<dbReference type="InterPro" id="IPR003785">
    <property type="entry name" value="Creatininase/forma_Hydrolase"/>
</dbReference>
<evidence type="ECO:0000256" key="2">
    <source>
        <dbReference type="ARBA" id="ARBA00022723"/>
    </source>
</evidence>
<evidence type="ECO:0000313" key="7">
    <source>
        <dbReference type="Proteomes" id="UP000555411"/>
    </source>
</evidence>
<keyword evidence="2" id="KW-0479">Metal-binding</keyword>
<name>A0A842I9P7_9RHOB</name>
<dbReference type="EMBL" id="JACLQD010000004">
    <property type="protein sequence ID" value="MBC2836570.1"/>
    <property type="molecule type" value="Genomic_DNA"/>
</dbReference>
<dbReference type="Proteomes" id="UP000555411">
    <property type="component" value="Unassembled WGS sequence"/>
</dbReference>
<dbReference type="GO" id="GO:0016811">
    <property type="term" value="F:hydrolase activity, acting on carbon-nitrogen (but not peptide) bonds, in linear amides"/>
    <property type="evidence" value="ECO:0007669"/>
    <property type="project" value="TreeGrafter"/>
</dbReference>
<dbReference type="RefSeq" id="WP_185798196.1">
    <property type="nucleotide sequence ID" value="NZ_JACLQD010000004.1"/>
</dbReference>
<dbReference type="AlphaFoldDB" id="A0A842I9P7"/>
<comment type="cofactor">
    <cofactor evidence="1">
        <name>Zn(2+)</name>
        <dbReference type="ChEBI" id="CHEBI:29105"/>
    </cofactor>
</comment>
<comment type="caution">
    <text evidence="6">The sequence shown here is derived from an EMBL/GenBank/DDBJ whole genome shotgun (WGS) entry which is preliminary data.</text>
</comment>
<keyword evidence="3" id="KW-0378">Hydrolase</keyword>
<evidence type="ECO:0000256" key="3">
    <source>
        <dbReference type="ARBA" id="ARBA00022801"/>
    </source>
</evidence>
<dbReference type="PANTHER" id="PTHR35005:SF1">
    <property type="entry name" value="2-AMINO-5-FORMYLAMINO-6-RIBOSYLAMINOPYRIMIDIN-4(3H)-ONE 5'-MONOPHOSPHATE DEFORMYLASE"/>
    <property type="match status" value="1"/>
</dbReference>
<reference evidence="6 7" key="1">
    <citation type="journal article" date="2017" name="Int. J. Syst. Evol. Microbiol.">
        <title>Gemmobacter straminiformis sp. nov., isolated from an artificial fountain.</title>
        <authorList>
            <person name="Kang J.Y."/>
            <person name="Kim M.J."/>
            <person name="Chun J."/>
            <person name="Son K.P."/>
            <person name="Jahng K.Y."/>
        </authorList>
    </citation>
    <scope>NUCLEOTIDE SEQUENCE [LARGE SCALE GENOMIC DNA]</scope>
    <source>
        <strain evidence="6 7">CAM-8</strain>
    </source>
</reference>
<dbReference type="InterPro" id="IPR024087">
    <property type="entry name" value="Creatininase-like_sf"/>
</dbReference>
<accession>A0A842I9P7</accession>
<sequence>MRYERMRPDQVQAAIAAGVPVVLPLGVMEHHGGHLPAGVDLLAVTEIVERLGDEVVVLPPFAYGAASHAVAGPEHGTTLHVDAGALVPFFEGLCMALLRAGFRNVHAVIHHQSENIGQGMPTDLAFRLAARNVIFRFLEETRGAGWWGKREMRDYYAAHEAGTDPFNWIRLHPLFPKTDAFPFDHAGEGETALMLALAPESVAMERAGEGDPWWTETAPRATARTGEAGVALALAHLRRVLGLSAT</sequence>
<keyword evidence="4" id="KW-0862">Zinc</keyword>